<keyword evidence="2" id="KW-1185">Reference proteome</keyword>
<reference evidence="1" key="1">
    <citation type="submission" date="2020-05" db="UniProtKB">
        <authorList>
            <consortium name="EnsemblMetazoa"/>
        </authorList>
    </citation>
    <scope>IDENTIFICATION</scope>
    <source>
        <strain evidence="1">TTRI</strain>
    </source>
</reference>
<name>A0A1A9UNG5_GLOAU</name>
<dbReference type="EnsemblMetazoa" id="GAUT010316-RA">
    <property type="protein sequence ID" value="GAUT010316-PA"/>
    <property type="gene ID" value="GAUT010316"/>
</dbReference>
<dbReference type="VEuPathDB" id="VectorBase:GAUT010316"/>
<accession>A0A1A9UNG5</accession>
<protein>
    <submittedName>
        <fullName evidence="1">Uncharacterized protein</fullName>
    </submittedName>
</protein>
<dbReference type="Proteomes" id="UP000078200">
    <property type="component" value="Unassembled WGS sequence"/>
</dbReference>
<evidence type="ECO:0000313" key="1">
    <source>
        <dbReference type="EnsemblMetazoa" id="GAUT010316-PA"/>
    </source>
</evidence>
<sequence length="109" mass="12600">MIYKRLHWIAKMVLSHVLATGHPYRHNDKAFLTLESIKNDYMLYNSSDTGSYSAGHNERNHYHDAIKSPLAIQQISEKEHFDQFLFSLNSESGENNFDGILDTRTTVIN</sequence>
<organism evidence="1 2">
    <name type="scientific">Glossina austeni</name>
    <name type="common">Savannah tsetse fly</name>
    <dbReference type="NCBI Taxonomy" id="7395"/>
    <lineage>
        <taxon>Eukaryota</taxon>
        <taxon>Metazoa</taxon>
        <taxon>Ecdysozoa</taxon>
        <taxon>Arthropoda</taxon>
        <taxon>Hexapoda</taxon>
        <taxon>Insecta</taxon>
        <taxon>Pterygota</taxon>
        <taxon>Neoptera</taxon>
        <taxon>Endopterygota</taxon>
        <taxon>Diptera</taxon>
        <taxon>Brachycera</taxon>
        <taxon>Muscomorpha</taxon>
        <taxon>Hippoboscoidea</taxon>
        <taxon>Glossinidae</taxon>
        <taxon>Glossina</taxon>
    </lineage>
</organism>
<evidence type="ECO:0000313" key="2">
    <source>
        <dbReference type="Proteomes" id="UP000078200"/>
    </source>
</evidence>
<dbReference type="AlphaFoldDB" id="A0A1A9UNG5"/>
<proteinExistence type="predicted"/>